<feature type="region of interest" description="Disordered" evidence="1">
    <location>
        <begin position="86"/>
        <end position="109"/>
    </location>
</feature>
<accession>A0A1V0GNU2</accession>
<keyword evidence="3" id="KW-1185">Reference proteome</keyword>
<dbReference type="Proteomes" id="UP000191257">
    <property type="component" value="Chromosome"/>
</dbReference>
<evidence type="ECO:0000313" key="3">
    <source>
        <dbReference type="Proteomes" id="UP000191257"/>
    </source>
</evidence>
<name>A0A1V0GNU2_9RHOB</name>
<organism evidence="2 3">
    <name type="scientific">Paracoccus yeei</name>
    <dbReference type="NCBI Taxonomy" id="147645"/>
    <lineage>
        <taxon>Bacteria</taxon>
        <taxon>Pseudomonadati</taxon>
        <taxon>Pseudomonadota</taxon>
        <taxon>Alphaproteobacteria</taxon>
        <taxon>Rhodobacterales</taxon>
        <taxon>Paracoccaceae</taxon>
        <taxon>Paracoccus</taxon>
    </lineage>
</organism>
<dbReference type="EMBL" id="CP020442">
    <property type="protein sequence ID" value="ARC35527.1"/>
    <property type="molecule type" value="Genomic_DNA"/>
</dbReference>
<dbReference type="RefSeq" id="WP_080620474.1">
    <property type="nucleotide sequence ID" value="NZ_CAWMZI010000001.1"/>
</dbReference>
<dbReference type="KEGG" id="pye:A6J80_03295"/>
<dbReference type="STRING" id="147645.A6J80_03295"/>
<proteinExistence type="predicted"/>
<reference evidence="2" key="1">
    <citation type="submission" date="2017-12" db="EMBL/GenBank/DDBJ databases">
        <title>FDA dAtabase for Regulatory Grade micrObial Sequences (FDA-ARGOS): Supporting development and validation of Infectious Disease Dx tests.</title>
        <authorList>
            <person name="Campos J."/>
            <person name="Goldberg B."/>
            <person name="Tallon L."/>
            <person name="Sadzewicz L."/>
            <person name="Sengamalay N."/>
            <person name="Ott S."/>
            <person name="Godinez A."/>
            <person name="Nagaraj S."/>
            <person name="Vyas G."/>
            <person name="Aluvathingal J."/>
            <person name="Nadendla S."/>
            <person name="Geyer C."/>
            <person name="Nandy P."/>
            <person name="Hobson J."/>
            <person name="Sichtig H."/>
        </authorList>
    </citation>
    <scope>NUCLEOTIDE SEQUENCE</scope>
    <source>
        <strain evidence="2">FDAARGOS_252</strain>
    </source>
</reference>
<evidence type="ECO:0000313" key="2">
    <source>
        <dbReference type="EMBL" id="ARC35527.1"/>
    </source>
</evidence>
<sequence length="109" mass="12491">MPSDNHPNPGQPIPQTVHVALYEHRYGTDVRAFLDSEEAMHWRTEIAKEWWTDAFDDDLPPDDQIGDVYFERMLERDEFFWTKACEIKRDPPDSTDPDSPVPSADGGGA</sequence>
<evidence type="ECO:0000256" key="1">
    <source>
        <dbReference type="SAM" id="MobiDB-lite"/>
    </source>
</evidence>
<dbReference type="AlphaFoldDB" id="A0A1V0GNU2"/>
<feature type="compositionally biased region" description="Low complexity" evidence="1">
    <location>
        <begin position="97"/>
        <end position="109"/>
    </location>
</feature>
<protein>
    <submittedName>
        <fullName evidence="2">Uncharacterized protein</fullName>
    </submittedName>
</protein>
<gene>
    <name evidence="2" type="ORF">A6J80_03295</name>
</gene>